<dbReference type="Pfam" id="PF21173">
    <property type="entry name" value="DksA-like_N"/>
    <property type="match status" value="1"/>
</dbReference>
<comment type="caution">
    <text evidence="6">The sequence shown here is derived from an EMBL/GenBank/DDBJ whole genome shotgun (WGS) entry which is preliminary data.</text>
</comment>
<accession>A0A2S6N7K8</accession>
<sequence length="103" mass="11234">MYEDIAKALELRLAELSGHVTDIDQELRSALPADWEEQATQLEGQDALGGIEKQKLREIQQIRAALQRIADGRYGVCAKCGGDIDPKRLKALPTAILCLSCAG</sequence>
<evidence type="ECO:0000259" key="5">
    <source>
        <dbReference type="Pfam" id="PF21173"/>
    </source>
</evidence>
<dbReference type="Gene3D" id="1.20.120.910">
    <property type="entry name" value="DksA, coiled-coil domain"/>
    <property type="match status" value="1"/>
</dbReference>
<dbReference type="PANTHER" id="PTHR33823:SF4">
    <property type="entry name" value="GENERAL STRESS PROTEIN 16O"/>
    <property type="match status" value="1"/>
</dbReference>
<feature type="domain" description="DnaK suppressor protein-like N-terminal" evidence="5">
    <location>
        <begin position="7"/>
        <end position="69"/>
    </location>
</feature>
<keyword evidence="3" id="KW-0862">Zinc</keyword>
<feature type="domain" description="Zinc finger DksA/TraR C4-type" evidence="4">
    <location>
        <begin position="72"/>
        <end position="103"/>
    </location>
</feature>
<protein>
    <submittedName>
        <fullName evidence="6">Uncharacterized protein</fullName>
    </submittedName>
</protein>
<dbReference type="PANTHER" id="PTHR33823">
    <property type="entry name" value="RNA POLYMERASE-BINDING TRANSCRIPTION FACTOR DKSA-RELATED"/>
    <property type="match status" value="1"/>
</dbReference>
<evidence type="ECO:0000313" key="6">
    <source>
        <dbReference type="EMBL" id="PPQ30612.1"/>
    </source>
</evidence>
<dbReference type="SUPFAM" id="SSF57716">
    <property type="entry name" value="Glucocorticoid receptor-like (DNA-binding domain)"/>
    <property type="match status" value="1"/>
</dbReference>
<evidence type="ECO:0000259" key="4">
    <source>
        <dbReference type="Pfam" id="PF01258"/>
    </source>
</evidence>
<name>A0A2S6N7K8_9HYPH</name>
<dbReference type="InterPro" id="IPR000962">
    <property type="entry name" value="Znf_DskA_TraR"/>
</dbReference>
<keyword evidence="7" id="KW-1185">Reference proteome</keyword>
<evidence type="ECO:0000256" key="1">
    <source>
        <dbReference type="ARBA" id="ARBA00022723"/>
    </source>
</evidence>
<dbReference type="InterPro" id="IPR037187">
    <property type="entry name" value="DnaK_N"/>
</dbReference>
<dbReference type="GO" id="GO:0008270">
    <property type="term" value="F:zinc ion binding"/>
    <property type="evidence" value="ECO:0007669"/>
    <property type="project" value="UniProtKB-KW"/>
</dbReference>
<keyword evidence="1" id="KW-0479">Metal-binding</keyword>
<dbReference type="Pfam" id="PF01258">
    <property type="entry name" value="zf-dskA_traR"/>
    <property type="match status" value="1"/>
</dbReference>
<keyword evidence="2" id="KW-0863">Zinc-finger</keyword>
<proteinExistence type="predicted"/>
<reference evidence="6 7" key="1">
    <citation type="journal article" date="2018" name="Arch. Microbiol.">
        <title>New insights into the metabolic potential of the phototrophic purple bacterium Rhodopila globiformis DSM 161(T) from its draft genome sequence and evidence for a vanadium-dependent nitrogenase.</title>
        <authorList>
            <person name="Imhoff J.F."/>
            <person name="Rahn T."/>
            <person name="Kunzel S."/>
            <person name="Neulinger S.C."/>
        </authorList>
    </citation>
    <scope>NUCLEOTIDE SEQUENCE [LARGE SCALE GENOMIC DNA]</scope>
    <source>
        <strain evidence="6 7">DSM 16996</strain>
    </source>
</reference>
<dbReference type="EMBL" id="NHSJ01000074">
    <property type="protein sequence ID" value="PPQ30612.1"/>
    <property type="molecule type" value="Genomic_DNA"/>
</dbReference>
<dbReference type="Proteomes" id="UP000239089">
    <property type="component" value="Unassembled WGS sequence"/>
</dbReference>
<dbReference type="AlphaFoldDB" id="A0A2S6N7K8"/>
<dbReference type="OrthoDB" id="1121111at2"/>
<dbReference type="SUPFAM" id="SSF109635">
    <property type="entry name" value="DnaK suppressor protein DksA, alpha-hairpin domain"/>
    <property type="match status" value="1"/>
</dbReference>
<evidence type="ECO:0000256" key="3">
    <source>
        <dbReference type="ARBA" id="ARBA00022833"/>
    </source>
</evidence>
<dbReference type="PROSITE" id="PS51128">
    <property type="entry name" value="ZF_DKSA_2"/>
    <property type="match status" value="1"/>
</dbReference>
<dbReference type="InterPro" id="IPR048487">
    <property type="entry name" value="DksA-like_N"/>
</dbReference>
<evidence type="ECO:0000256" key="2">
    <source>
        <dbReference type="ARBA" id="ARBA00022771"/>
    </source>
</evidence>
<organism evidence="6 7">
    <name type="scientific">Rhodoblastus sphagnicola</name>
    <dbReference type="NCBI Taxonomy" id="333368"/>
    <lineage>
        <taxon>Bacteria</taxon>
        <taxon>Pseudomonadati</taxon>
        <taxon>Pseudomonadota</taxon>
        <taxon>Alphaproteobacteria</taxon>
        <taxon>Hyphomicrobiales</taxon>
        <taxon>Rhodoblastaceae</taxon>
        <taxon>Rhodoblastus</taxon>
    </lineage>
</organism>
<evidence type="ECO:0000313" key="7">
    <source>
        <dbReference type="Proteomes" id="UP000239089"/>
    </source>
</evidence>
<dbReference type="RefSeq" id="WP_104508101.1">
    <property type="nucleotide sequence ID" value="NZ_JACIGC010000002.1"/>
</dbReference>
<gene>
    <name evidence="6" type="ORF">CCR94_12030</name>
</gene>